<dbReference type="AlphaFoldDB" id="A0A6A5ZNS6"/>
<keyword evidence="1" id="KW-1133">Transmembrane helix</keyword>
<protein>
    <submittedName>
        <fullName evidence="2">Uncharacterized protein</fullName>
    </submittedName>
</protein>
<keyword evidence="3" id="KW-1185">Reference proteome</keyword>
<evidence type="ECO:0000313" key="3">
    <source>
        <dbReference type="Proteomes" id="UP000799770"/>
    </source>
</evidence>
<evidence type="ECO:0000256" key="1">
    <source>
        <dbReference type="SAM" id="Phobius"/>
    </source>
</evidence>
<sequence>MIVFLLFSDSSRVRSQDTTMMLFFLVILVASTFQLSISFFRLLSLLYQTLLARVTQLVSLFTAADRRYGLWRSCTFQLQFQPTYNDTEFQSI</sequence>
<reference evidence="2" key="1">
    <citation type="journal article" date="2020" name="Stud. Mycol.">
        <title>101 Dothideomycetes genomes: a test case for predicting lifestyles and emergence of pathogens.</title>
        <authorList>
            <person name="Haridas S."/>
            <person name="Albert R."/>
            <person name="Binder M."/>
            <person name="Bloem J."/>
            <person name="Labutti K."/>
            <person name="Salamov A."/>
            <person name="Andreopoulos B."/>
            <person name="Baker S."/>
            <person name="Barry K."/>
            <person name="Bills G."/>
            <person name="Bluhm B."/>
            <person name="Cannon C."/>
            <person name="Castanera R."/>
            <person name="Culley D."/>
            <person name="Daum C."/>
            <person name="Ezra D."/>
            <person name="Gonzalez J."/>
            <person name="Henrissat B."/>
            <person name="Kuo A."/>
            <person name="Liang C."/>
            <person name="Lipzen A."/>
            <person name="Lutzoni F."/>
            <person name="Magnuson J."/>
            <person name="Mondo S."/>
            <person name="Nolan M."/>
            <person name="Ohm R."/>
            <person name="Pangilinan J."/>
            <person name="Park H.-J."/>
            <person name="Ramirez L."/>
            <person name="Alfaro M."/>
            <person name="Sun H."/>
            <person name="Tritt A."/>
            <person name="Yoshinaga Y."/>
            <person name="Zwiers L.-H."/>
            <person name="Turgeon B."/>
            <person name="Goodwin S."/>
            <person name="Spatafora J."/>
            <person name="Crous P."/>
            <person name="Grigoriev I."/>
        </authorList>
    </citation>
    <scope>NUCLEOTIDE SEQUENCE</scope>
    <source>
        <strain evidence="2">CBS 627.86</strain>
    </source>
</reference>
<dbReference type="EMBL" id="ML977313">
    <property type="protein sequence ID" value="KAF2120523.1"/>
    <property type="molecule type" value="Genomic_DNA"/>
</dbReference>
<gene>
    <name evidence="2" type="ORF">BDV96DRAFT_268723</name>
</gene>
<organism evidence="2 3">
    <name type="scientific">Lophiotrema nucula</name>
    <dbReference type="NCBI Taxonomy" id="690887"/>
    <lineage>
        <taxon>Eukaryota</taxon>
        <taxon>Fungi</taxon>
        <taxon>Dikarya</taxon>
        <taxon>Ascomycota</taxon>
        <taxon>Pezizomycotina</taxon>
        <taxon>Dothideomycetes</taxon>
        <taxon>Pleosporomycetidae</taxon>
        <taxon>Pleosporales</taxon>
        <taxon>Lophiotremataceae</taxon>
        <taxon>Lophiotrema</taxon>
    </lineage>
</organism>
<evidence type="ECO:0000313" key="2">
    <source>
        <dbReference type="EMBL" id="KAF2120523.1"/>
    </source>
</evidence>
<proteinExistence type="predicted"/>
<dbReference type="Proteomes" id="UP000799770">
    <property type="component" value="Unassembled WGS sequence"/>
</dbReference>
<keyword evidence="1" id="KW-0812">Transmembrane</keyword>
<name>A0A6A5ZNS6_9PLEO</name>
<accession>A0A6A5ZNS6</accession>
<feature type="transmembrane region" description="Helical" evidence="1">
    <location>
        <begin position="20"/>
        <end position="43"/>
    </location>
</feature>
<keyword evidence="1" id="KW-0472">Membrane</keyword>